<comment type="caution">
    <text evidence="1">The sequence shown here is derived from an EMBL/GenBank/DDBJ whole genome shotgun (WGS) entry which is preliminary data.</text>
</comment>
<reference evidence="1" key="1">
    <citation type="submission" date="2022-01" db="EMBL/GenBank/DDBJ databases">
        <title>Novel bile acid biosynthetic pathways are enriched in the microbiome of centenarians.</title>
        <authorList>
            <person name="Sato Y."/>
            <person name="Atarashi K."/>
            <person name="Plichta R.D."/>
            <person name="Arai Y."/>
            <person name="Sasajima S."/>
            <person name="Kearney M.S."/>
            <person name="Suda W."/>
            <person name="Takeshita K."/>
            <person name="Sasaki T."/>
            <person name="Okamoto S."/>
            <person name="Skelly N.A."/>
            <person name="Okamura Y."/>
            <person name="Vlamakis H."/>
            <person name="Li Y."/>
            <person name="Tanoue T."/>
            <person name="Takei H."/>
            <person name="Nittono H."/>
            <person name="Narushima S."/>
            <person name="Irie J."/>
            <person name="Itoh H."/>
            <person name="Moriya K."/>
            <person name="Sugiura Y."/>
            <person name="Suematsu M."/>
            <person name="Moritoki N."/>
            <person name="Shibata S."/>
            <person name="Littman R.D."/>
            <person name="Fischbach A.M."/>
            <person name="Uwamino Y."/>
            <person name="Inoue T."/>
            <person name="Honda A."/>
            <person name="Hattori M."/>
            <person name="Murai T."/>
            <person name="Xavier J.R."/>
            <person name="Hirose N."/>
            <person name="Honda K."/>
        </authorList>
    </citation>
    <scope>NUCLEOTIDE SEQUENCE</scope>
    <source>
        <strain evidence="1">CE91-St7</strain>
    </source>
</reference>
<organism evidence="1 2">
    <name type="scientific">Phocaeicola dorei</name>
    <dbReference type="NCBI Taxonomy" id="357276"/>
    <lineage>
        <taxon>Bacteria</taxon>
        <taxon>Pseudomonadati</taxon>
        <taxon>Bacteroidota</taxon>
        <taxon>Bacteroidia</taxon>
        <taxon>Bacteroidales</taxon>
        <taxon>Bacteroidaceae</taxon>
        <taxon>Phocaeicola</taxon>
    </lineage>
</organism>
<proteinExistence type="predicted"/>
<sequence length="82" mass="9375">MYPNEYSLQTPQTITDSPLRLITSDVIGEKELCPSAESVIVYNVLPHTFRKQKKYYSYEKYITGNFEPDSLCQHGPAGSTQR</sequence>
<dbReference type="AlphaFoldDB" id="A0AA37NWG6"/>
<protein>
    <submittedName>
        <fullName evidence="1">Uncharacterized protein</fullName>
    </submittedName>
</protein>
<dbReference type="EMBL" id="BQOB01000001">
    <property type="protein sequence ID" value="GKH82138.1"/>
    <property type="molecule type" value="Genomic_DNA"/>
</dbReference>
<name>A0AA37NWG6_9BACT</name>
<accession>A0AA37NWG6</accession>
<evidence type="ECO:0000313" key="2">
    <source>
        <dbReference type="Proteomes" id="UP001055104"/>
    </source>
</evidence>
<evidence type="ECO:0000313" key="1">
    <source>
        <dbReference type="EMBL" id="GKH82138.1"/>
    </source>
</evidence>
<gene>
    <name evidence="1" type="ORF">CE91St7_30220</name>
</gene>
<dbReference type="Proteomes" id="UP001055104">
    <property type="component" value="Unassembled WGS sequence"/>
</dbReference>